<name>A0A177AQK8_9BILA</name>
<reference evidence="1 2" key="1">
    <citation type="submission" date="2016-04" db="EMBL/GenBank/DDBJ databases">
        <title>The genome of Intoshia linei affirms orthonectids as highly simplified spiralians.</title>
        <authorList>
            <person name="Mikhailov K.V."/>
            <person name="Slusarev G.S."/>
            <person name="Nikitin M.A."/>
            <person name="Logacheva M.D."/>
            <person name="Penin A."/>
            <person name="Aleoshin V."/>
            <person name="Panchin Y.V."/>
        </authorList>
    </citation>
    <scope>NUCLEOTIDE SEQUENCE [LARGE SCALE GENOMIC DNA]</scope>
    <source>
        <strain evidence="1">Intl2013</strain>
        <tissue evidence="1">Whole animal</tissue>
    </source>
</reference>
<keyword evidence="2" id="KW-1185">Reference proteome</keyword>
<sequence length="150" mass="17357">YNQNFITSLVAWCATAVIKKYSLRMCIDNAFKSWNEVRISVFTQAWRKIQGIKCCNNEITESNKLSLLKSLQNLEINVELDDLPEFININTNTVREDFSDIESDQETHILESLDSINDTISKLKNVPTIISKSEMDTLLRIRKKLIDNIE</sequence>
<dbReference type="EMBL" id="LWCA01001972">
    <property type="protein sequence ID" value="OAF64269.1"/>
    <property type="molecule type" value="Genomic_DNA"/>
</dbReference>
<organism evidence="1 2">
    <name type="scientific">Intoshia linei</name>
    <dbReference type="NCBI Taxonomy" id="1819745"/>
    <lineage>
        <taxon>Eukaryota</taxon>
        <taxon>Metazoa</taxon>
        <taxon>Spiralia</taxon>
        <taxon>Lophotrochozoa</taxon>
        <taxon>Mesozoa</taxon>
        <taxon>Orthonectida</taxon>
        <taxon>Rhopaluridae</taxon>
        <taxon>Intoshia</taxon>
    </lineage>
</organism>
<gene>
    <name evidence="1" type="ORF">A3Q56_07983</name>
</gene>
<accession>A0A177AQK8</accession>
<protein>
    <submittedName>
        <fullName evidence="1">Uncharacterized protein</fullName>
    </submittedName>
</protein>
<comment type="caution">
    <text evidence="1">The sequence shown here is derived from an EMBL/GenBank/DDBJ whole genome shotgun (WGS) entry which is preliminary data.</text>
</comment>
<feature type="non-terminal residue" evidence="1">
    <location>
        <position position="1"/>
    </location>
</feature>
<evidence type="ECO:0000313" key="1">
    <source>
        <dbReference type="EMBL" id="OAF64269.1"/>
    </source>
</evidence>
<dbReference type="AlphaFoldDB" id="A0A177AQK8"/>
<proteinExistence type="predicted"/>
<evidence type="ECO:0000313" key="2">
    <source>
        <dbReference type="Proteomes" id="UP000078046"/>
    </source>
</evidence>
<dbReference type="Proteomes" id="UP000078046">
    <property type="component" value="Unassembled WGS sequence"/>
</dbReference>